<dbReference type="PANTHER" id="PTHR45011:SF1">
    <property type="entry name" value="DAP3-BINDING CELL DEATH ENHANCER 1"/>
    <property type="match status" value="1"/>
</dbReference>
<evidence type="ECO:0000256" key="1">
    <source>
        <dbReference type="SAM" id="MobiDB-lite"/>
    </source>
</evidence>
<dbReference type="PANTHER" id="PTHR45011">
    <property type="entry name" value="DAP3-BINDING CELL DEATH ENHANCER 1"/>
    <property type="match status" value="1"/>
</dbReference>
<reference evidence="3 4" key="1">
    <citation type="submission" date="2019-12" db="EMBL/GenBank/DDBJ databases">
        <title>Genomic-based taxomic classification of the family Erythrobacteraceae.</title>
        <authorList>
            <person name="Xu L."/>
        </authorList>
    </citation>
    <scope>NUCLEOTIDE SEQUENCE [LARGE SCALE GENOMIC DNA]</scope>
    <source>
        <strain evidence="3 4">MCCC 1A09962</strain>
    </source>
</reference>
<dbReference type="SMART" id="SM00671">
    <property type="entry name" value="SEL1"/>
    <property type="match status" value="2"/>
</dbReference>
<feature type="region of interest" description="Disordered" evidence="1">
    <location>
        <begin position="229"/>
        <end position="255"/>
    </location>
</feature>
<accession>A0A844ZCC6</accession>
<comment type="caution">
    <text evidence="3">The sequence shown here is derived from an EMBL/GenBank/DDBJ whole genome shotgun (WGS) entry which is preliminary data.</text>
</comment>
<organism evidence="3 4">
    <name type="scientific">Parapontixanthobacter aurantiacus</name>
    <dbReference type="NCBI Taxonomy" id="1463599"/>
    <lineage>
        <taxon>Bacteria</taxon>
        <taxon>Pseudomonadati</taxon>
        <taxon>Pseudomonadota</taxon>
        <taxon>Alphaproteobacteria</taxon>
        <taxon>Sphingomonadales</taxon>
        <taxon>Erythrobacteraceae</taxon>
        <taxon>Parapontixanthobacter</taxon>
    </lineage>
</organism>
<evidence type="ECO:0000313" key="3">
    <source>
        <dbReference type="EMBL" id="MXO84570.1"/>
    </source>
</evidence>
<feature type="domain" description="SPOR" evidence="2">
    <location>
        <begin position="315"/>
        <end position="393"/>
    </location>
</feature>
<dbReference type="InterPro" id="IPR011990">
    <property type="entry name" value="TPR-like_helical_dom_sf"/>
</dbReference>
<dbReference type="SUPFAM" id="SSF81901">
    <property type="entry name" value="HCP-like"/>
    <property type="match status" value="1"/>
</dbReference>
<dbReference type="Proteomes" id="UP000433104">
    <property type="component" value="Unassembled WGS sequence"/>
</dbReference>
<sequence>MFWRLPCFLLEPARARISNGDRGFMTRMGRTGLTAIWVAAFAVAVAPPAVSQEADVRAGTIAWEAGRDAEAVALWREAAEAGDPDALFNLAQAYRLGRGVETDLVEAERLYALAASTGHLEATDNLGILLYQKGEEQRAMPYIAGAAERGDPRAQYLLGLAHFNGELAERDWQRAYALLLLADESGLPQATGALAQMNEYIPVDQREAGRALAQIMAAELAALSEAGPPALASETGAPTPVPAANAPSTATPERSSGIAFAREEVAQPIERVDPSAGLPEQAQAEALAPPPVREVPQTVAAASPAPEPAPTPAAPQMSGPWAVQIGAFGVPDNVERMWKRAIARSYFADAKRETRERGKLTFLYAGGFATNDAASEACAAAKRDGFDCIVKKL</sequence>
<dbReference type="EMBL" id="WTYW01000001">
    <property type="protein sequence ID" value="MXO84570.1"/>
    <property type="molecule type" value="Genomic_DNA"/>
</dbReference>
<dbReference type="Gene3D" id="1.25.40.10">
    <property type="entry name" value="Tetratricopeptide repeat domain"/>
    <property type="match status" value="1"/>
</dbReference>
<dbReference type="Pfam" id="PF05036">
    <property type="entry name" value="SPOR"/>
    <property type="match status" value="1"/>
</dbReference>
<dbReference type="GO" id="GO:0042834">
    <property type="term" value="F:peptidoglycan binding"/>
    <property type="evidence" value="ECO:0007669"/>
    <property type="project" value="InterPro"/>
</dbReference>
<proteinExistence type="predicted"/>
<dbReference type="InterPro" id="IPR052748">
    <property type="entry name" value="ISR_Activator"/>
</dbReference>
<dbReference type="InterPro" id="IPR036680">
    <property type="entry name" value="SPOR-like_sf"/>
</dbReference>
<gene>
    <name evidence="3" type="ORF">GRI38_00790</name>
</gene>
<name>A0A844ZCC6_9SPHN</name>
<dbReference type="Pfam" id="PF08238">
    <property type="entry name" value="Sel1"/>
    <property type="match status" value="3"/>
</dbReference>
<dbReference type="Gene3D" id="3.30.70.1070">
    <property type="entry name" value="Sporulation related repeat"/>
    <property type="match status" value="1"/>
</dbReference>
<dbReference type="InterPro" id="IPR007730">
    <property type="entry name" value="SPOR-like_dom"/>
</dbReference>
<feature type="region of interest" description="Disordered" evidence="1">
    <location>
        <begin position="297"/>
        <end position="317"/>
    </location>
</feature>
<evidence type="ECO:0000313" key="4">
    <source>
        <dbReference type="Proteomes" id="UP000433104"/>
    </source>
</evidence>
<dbReference type="AlphaFoldDB" id="A0A844ZCC6"/>
<protein>
    <submittedName>
        <fullName evidence="3">Sporulation protein</fullName>
    </submittedName>
</protein>
<dbReference type="PROSITE" id="PS51724">
    <property type="entry name" value="SPOR"/>
    <property type="match status" value="1"/>
</dbReference>
<dbReference type="SUPFAM" id="SSF110997">
    <property type="entry name" value="Sporulation related repeat"/>
    <property type="match status" value="1"/>
</dbReference>
<evidence type="ECO:0000259" key="2">
    <source>
        <dbReference type="PROSITE" id="PS51724"/>
    </source>
</evidence>
<keyword evidence="4" id="KW-1185">Reference proteome</keyword>
<dbReference type="InterPro" id="IPR006597">
    <property type="entry name" value="Sel1-like"/>
</dbReference>